<protein>
    <submittedName>
        <fullName evidence="2">Uncharacterized protein</fullName>
    </submittedName>
</protein>
<comment type="caution">
    <text evidence="2">The sequence shown here is derived from an EMBL/GenBank/DDBJ whole genome shotgun (WGS) entry which is preliminary data.</text>
</comment>
<sequence>MMQRVKRFFRSRPGYDDLDQPISDFEIRMTPSDLISHIAKVTAKETADLITRQRLIAEEGDFARFMRGDRYLKPDAASLDPLASHVNSRHAPERSSTQYGSWPGDKFTDKNSPSLKSRRSTDRGRHAIAGGGATTRPNGSKASSTRSRASSMHVREHAEF</sequence>
<keyword evidence="3" id="KW-1185">Reference proteome</keyword>
<feature type="compositionally biased region" description="Low complexity" evidence="1">
    <location>
        <begin position="140"/>
        <end position="151"/>
    </location>
</feature>
<evidence type="ECO:0000313" key="2">
    <source>
        <dbReference type="EMBL" id="KAF2093053.1"/>
    </source>
</evidence>
<dbReference type="EMBL" id="ML978140">
    <property type="protein sequence ID" value="KAF2093053.1"/>
    <property type="molecule type" value="Genomic_DNA"/>
</dbReference>
<dbReference type="Proteomes" id="UP000799772">
    <property type="component" value="Unassembled WGS sequence"/>
</dbReference>
<reference evidence="2" key="1">
    <citation type="journal article" date="2020" name="Stud. Mycol.">
        <title>101 Dothideomycetes genomes: a test case for predicting lifestyles and emergence of pathogens.</title>
        <authorList>
            <person name="Haridas S."/>
            <person name="Albert R."/>
            <person name="Binder M."/>
            <person name="Bloem J."/>
            <person name="Labutti K."/>
            <person name="Salamov A."/>
            <person name="Andreopoulos B."/>
            <person name="Baker S."/>
            <person name="Barry K."/>
            <person name="Bills G."/>
            <person name="Bluhm B."/>
            <person name="Cannon C."/>
            <person name="Castanera R."/>
            <person name="Culley D."/>
            <person name="Daum C."/>
            <person name="Ezra D."/>
            <person name="Gonzalez J."/>
            <person name="Henrissat B."/>
            <person name="Kuo A."/>
            <person name="Liang C."/>
            <person name="Lipzen A."/>
            <person name="Lutzoni F."/>
            <person name="Magnuson J."/>
            <person name="Mondo S."/>
            <person name="Nolan M."/>
            <person name="Ohm R."/>
            <person name="Pangilinan J."/>
            <person name="Park H.-J."/>
            <person name="Ramirez L."/>
            <person name="Alfaro M."/>
            <person name="Sun H."/>
            <person name="Tritt A."/>
            <person name="Yoshinaga Y."/>
            <person name="Zwiers L.-H."/>
            <person name="Turgeon B."/>
            <person name="Goodwin S."/>
            <person name="Spatafora J."/>
            <person name="Crous P."/>
            <person name="Grigoriev I."/>
        </authorList>
    </citation>
    <scope>NUCLEOTIDE SEQUENCE</scope>
    <source>
        <strain evidence="2">CBS 133067</strain>
    </source>
</reference>
<gene>
    <name evidence="2" type="ORF">NA57DRAFT_61909</name>
</gene>
<evidence type="ECO:0000313" key="3">
    <source>
        <dbReference type="Proteomes" id="UP000799772"/>
    </source>
</evidence>
<feature type="region of interest" description="Disordered" evidence="1">
    <location>
        <begin position="83"/>
        <end position="160"/>
    </location>
</feature>
<proteinExistence type="predicted"/>
<organism evidence="2 3">
    <name type="scientific">Rhizodiscina lignyota</name>
    <dbReference type="NCBI Taxonomy" id="1504668"/>
    <lineage>
        <taxon>Eukaryota</taxon>
        <taxon>Fungi</taxon>
        <taxon>Dikarya</taxon>
        <taxon>Ascomycota</taxon>
        <taxon>Pezizomycotina</taxon>
        <taxon>Dothideomycetes</taxon>
        <taxon>Pleosporomycetidae</taxon>
        <taxon>Aulographales</taxon>
        <taxon>Rhizodiscinaceae</taxon>
        <taxon>Rhizodiscina</taxon>
    </lineage>
</organism>
<dbReference type="AlphaFoldDB" id="A0A9P4I509"/>
<evidence type="ECO:0000256" key="1">
    <source>
        <dbReference type="SAM" id="MobiDB-lite"/>
    </source>
</evidence>
<accession>A0A9P4I509</accession>
<name>A0A9P4I509_9PEZI</name>